<dbReference type="EMBL" id="JAKGTI010000002">
    <property type="protein sequence ID" value="MCF4098794.1"/>
    <property type="molecule type" value="Genomic_DNA"/>
</dbReference>
<evidence type="ECO:0000313" key="2">
    <source>
        <dbReference type="EMBL" id="MCF4098794.1"/>
    </source>
</evidence>
<proteinExistence type="predicted"/>
<evidence type="ECO:0000313" key="3">
    <source>
        <dbReference type="Proteomes" id="UP001201217"/>
    </source>
</evidence>
<gene>
    <name evidence="2" type="ORF">L1I42_09885</name>
</gene>
<feature type="region of interest" description="Disordered" evidence="1">
    <location>
        <begin position="1"/>
        <end position="20"/>
    </location>
</feature>
<comment type="caution">
    <text evidence="2">The sequence shown here is derived from an EMBL/GenBank/DDBJ whole genome shotgun (WGS) entry which is preliminary data.</text>
</comment>
<sequence length="95" mass="10556">MGQTGRILTQHPEGRAGGNIEQHKYEAMRTAILETLRARGPLRFKELTVAVKDQLQGKFDGSVSWYLTTVKLDLEARGEVICNRKAGGQMVELVS</sequence>
<dbReference type="Pfam" id="PF22278">
    <property type="entry name" value="DUF6958"/>
    <property type="match status" value="1"/>
</dbReference>
<keyword evidence="3" id="KW-1185">Reference proteome</keyword>
<dbReference type="RefSeq" id="WP_236114363.1">
    <property type="nucleotide sequence ID" value="NZ_JAKGTI010000002.1"/>
</dbReference>
<evidence type="ECO:0000256" key="1">
    <source>
        <dbReference type="SAM" id="MobiDB-lite"/>
    </source>
</evidence>
<protein>
    <submittedName>
        <fullName evidence="2">Uncharacterized protein</fullName>
    </submittedName>
</protein>
<name>A0ABS9E7D9_9HYPH</name>
<dbReference type="InterPro" id="IPR054233">
    <property type="entry name" value="DUF6958"/>
</dbReference>
<organism evidence="2 3">
    <name type="scientific">Maritalea mediterranea</name>
    <dbReference type="NCBI Taxonomy" id="2909667"/>
    <lineage>
        <taxon>Bacteria</taxon>
        <taxon>Pseudomonadati</taxon>
        <taxon>Pseudomonadota</taxon>
        <taxon>Alphaproteobacteria</taxon>
        <taxon>Hyphomicrobiales</taxon>
        <taxon>Devosiaceae</taxon>
        <taxon>Maritalea</taxon>
    </lineage>
</organism>
<reference evidence="2 3" key="1">
    <citation type="submission" date="2022-01" db="EMBL/GenBank/DDBJ databases">
        <title>Maritalea mediterranea sp. nov., isolated from marine plastic residues from the Malva-rosa beach (Valencia, Spain).</title>
        <authorList>
            <person name="Vidal-Verdu A."/>
            <person name="Molina-Menor E."/>
            <person name="Pascual J."/>
            <person name="Pereto J."/>
            <person name="Porcar M."/>
        </authorList>
    </citation>
    <scope>NUCLEOTIDE SEQUENCE [LARGE SCALE GENOMIC DNA]</scope>
    <source>
        <strain evidence="2 3">P4.10X</strain>
    </source>
</reference>
<dbReference type="Proteomes" id="UP001201217">
    <property type="component" value="Unassembled WGS sequence"/>
</dbReference>
<accession>A0ABS9E7D9</accession>